<gene>
    <name evidence="1" type="ORF">JOE21_002332</name>
</gene>
<dbReference type="PANTHER" id="PTHR42110:SF1">
    <property type="entry name" value="L-ASPARAGINASE, PUTATIVE (AFU_ORTHOLOGUE AFUA_3G11890)-RELATED"/>
    <property type="match status" value="1"/>
</dbReference>
<proteinExistence type="predicted"/>
<dbReference type="RefSeq" id="WP_374709349.1">
    <property type="nucleotide sequence ID" value="NZ_JAVDQG010000004.1"/>
</dbReference>
<comment type="caution">
    <text evidence="1">The sequence shown here is derived from an EMBL/GenBank/DDBJ whole genome shotgun (WGS) entry which is preliminary data.</text>
</comment>
<dbReference type="Proteomes" id="UP001185012">
    <property type="component" value="Unassembled WGS sequence"/>
</dbReference>
<accession>A0ABU1INP4</accession>
<evidence type="ECO:0000313" key="1">
    <source>
        <dbReference type="EMBL" id="MDR6226326.1"/>
    </source>
</evidence>
<protein>
    <submittedName>
        <fullName evidence="1">L-asparaginase II</fullName>
    </submittedName>
</protein>
<evidence type="ECO:0000313" key="2">
    <source>
        <dbReference type="Proteomes" id="UP001185012"/>
    </source>
</evidence>
<reference evidence="1 2" key="1">
    <citation type="submission" date="2023-07" db="EMBL/GenBank/DDBJ databases">
        <title>Genomic Encyclopedia of Type Strains, Phase IV (KMG-IV): sequencing the most valuable type-strain genomes for metagenomic binning, comparative biology and taxonomic classification.</title>
        <authorList>
            <person name="Goeker M."/>
        </authorList>
    </citation>
    <scope>NUCLEOTIDE SEQUENCE [LARGE SCALE GENOMIC DNA]</scope>
    <source>
        <strain evidence="1 2">DSM 45903</strain>
    </source>
</reference>
<dbReference type="Pfam" id="PF06089">
    <property type="entry name" value="Asparaginase_II"/>
    <property type="match status" value="1"/>
</dbReference>
<name>A0ABU1INP4_9BACL</name>
<dbReference type="PANTHER" id="PTHR42110">
    <property type="entry name" value="L-ASPARAGINASE, PUTATIVE (AFU_ORTHOLOGUE AFUA_3G11890)-RELATED"/>
    <property type="match status" value="1"/>
</dbReference>
<organism evidence="1 2">
    <name type="scientific">Desmospora profundinema</name>
    <dbReference type="NCBI Taxonomy" id="1571184"/>
    <lineage>
        <taxon>Bacteria</taxon>
        <taxon>Bacillati</taxon>
        <taxon>Bacillota</taxon>
        <taxon>Bacilli</taxon>
        <taxon>Bacillales</taxon>
        <taxon>Thermoactinomycetaceae</taxon>
        <taxon>Desmospora</taxon>
    </lineage>
</organism>
<dbReference type="InterPro" id="IPR010349">
    <property type="entry name" value="Asparaginase_II"/>
</dbReference>
<keyword evidence="2" id="KW-1185">Reference proteome</keyword>
<dbReference type="EMBL" id="JAVDQG010000004">
    <property type="protein sequence ID" value="MDR6226326.1"/>
    <property type="molecule type" value="Genomic_DNA"/>
</dbReference>
<sequence length="338" mass="37082">MQPMVVVKRGEEVESRHIGHVAVVDSDGRLLYEWGDPERPTFPRSAMKPFQAIPVVTSGAADRFHMDDADLALCCASHNGEERHRARAQSILERTGQTAAVLACGTHLPRDPESQQEVIRKGIEFTPYFSNCSGKHAGMVATAVHLGEDPEGYERPEHPVQQRILETVCDMTATPREQVSWGVDGCNVPAHRIPLRNLALGFAQMADPVSIGDKPVRRAVERITSAMIAVPEMVAGKNRFCTDLMRAFNGRLAGKVGAEAVYGISDRQRGIGIAVKVEDGTQRALYATVMEVLRQLGLDREEPEAFRSLASYHQPVVKSMSGQAVGKILPVLELKRSD</sequence>